<dbReference type="KEGG" id="vbh:CMV30_16960"/>
<evidence type="ECO:0008006" key="3">
    <source>
        <dbReference type="Google" id="ProtNLM"/>
    </source>
</evidence>
<gene>
    <name evidence="1" type="ORF">CMV30_16960</name>
</gene>
<protein>
    <recommendedName>
        <fullName evidence="3">General secretion pathway protein GspM</fullName>
    </recommendedName>
</protein>
<dbReference type="Proteomes" id="UP000217265">
    <property type="component" value="Chromosome"/>
</dbReference>
<keyword evidence="2" id="KW-1185">Reference proteome</keyword>
<organism evidence="1 2">
    <name type="scientific">Nibricoccus aquaticus</name>
    <dbReference type="NCBI Taxonomy" id="2576891"/>
    <lineage>
        <taxon>Bacteria</taxon>
        <taxon>Pseudomonadati</taxon>
        <taxon>Verrucomicrobiota</taxon>
        <taxon>Opitutia</taxon>
        <taxon>Opitutales</taxon>
        <taxon>Opitutaceae</taxon>
        <taxon>Nibricoccus</taxon>
    </lineage>
</organism>
<dbReference type="EMBL" id="CP023344">
    <property type="protein sequence ID" value="ATC65499.1"/>
    <property type="molecule type" value="Genomic_DNA"/>
</dbReference>
<dbReference type="AlphaFoldDB" id="A0A290QA21"/>
<evidence type="ECO:0000313" key="1">
    <source>
        <dbReference type="EMBL" id="ATC65499.1"/>
    </source>
</evidence>
<name>A0A290QA21_9BACT</name>
<evidence type="ECO:0000313" key="2">
    <source>
        <dbReference type="Proteomes" id="UP000217265"/>
    </source>
</evidence>
<accession>A0A290QA21</accession>
<reference evidence="1 2" key="1">
    <citation type="submission" date="2017-09" db="EMBL/GenBank/DDBJ databases">
        <title>Complete genome sequence of Verrucomicrobial strain HZ-65, isolated from freshwater.</title>
        <authorList>
            <person name="Choi A."/>
        </authorList>
    </citation>
    <scope>NUCLEOTIDE SEQUENCE [LARGE SCALE GENOMIC DNA]</scope>
    <source>
        <strain evidence="1 2">HZ-65</strain>
    </source>
</reference>
<proteinExistence type="predicted"/>
<sequence length="171" mass="18643">MLFFAVWYFAIHAPRVRIETEAALPLIALEDEIAMLQLATSEQQVAELNERAASASRQLLDSPAEAAAFLKGLKKEAADRGFDATLISSEVSADSAPEGALVSFIPVRGKLVVGPGNTEPFVNLLALLDRFASAGKRIDLMRLAVRADDQKWQAIEVNFRLVCPVVHEKTP</sequence>